<name>A0A8J5LHR7_ZINOF</name>
<dbReference type="GO" id="GO:0003723">
    <property type="term" value="F:RNA binding"/>
    <property type="evidence" value="ECO:0007669"/>
    <property type="project" value="UniProtKB-UniRule"/>
</dbReference>
<gene>
    <name evidence="6" type="ORF">ZIOFF_022964</name>
</gene>
<keyword evidence="1" id="KW-0378">Hydrolase</keyword>
<evidence type="ECO:0000256" key="1">
    <source>
        <dbReference type="ARBA" id="ARBA00022801"/>
    </source>
</evidence>
<dbReference type="Gene3D" id="1.10.1520.10">
    <property type="entry name" value="Ribonuclease III domain"/>
    <property type="match status" value="1"/>
</dbReference>
<feature type="domain" description="RNase III" evidence="5">
    <location>
        <begin position="23"/>
        <end position="172"/>
    </location>
</feature>
<organism evidence="6 7">
    <name type="scientific">Zingiber officinale</name>
    <name type="common">Ginger</name>
    <name type="synonym">Amomum zingiber</name>
    <dbReference type="NCBI Taxonomy" id="94328"/>
    <lineage>
        <taxon>Eukaryota</taxon>
        <taxon>Viridiplantae</taxon>
        <taxon>Streptophyta</taxon>
        <taxon>Embryophyta</taxon>
        <taxon>Tracheophyta</taxon>
        <taxon>Spermatophyta</taxon>
        <taxon>Magnoliopsida</taxon>
        <taxon>Liliopsida</taxon>
        <taxon>Zingiberales</taxon>
        <taxon>Zingiberaceae</taxon>
        <taxon>Zingiber</taxon>
    </lineage>
</organism>
<dbReference type="PROSITE" id="PS50142">
    <property type="entry name" value="RNASE_3_2"/>
    <property type="match status" value="1"/>
</dbReference>
<feature type="domain" description="DRBM" evidence="4">
    <location>
        <begin position="185"/>
        <end position="248"/>
    </location>
</feature>
<dbReference type="Gene3D" id="3.30.160.20">
    <property type="match status" value="2"/>
</dbReference>
<dbReference type="PANTHER" id="PTHR14950:SF49">
    <property type="entry name" value="RIBONUCLEASE 3-LIKE PROTEIN 2-RELATED"/>
    <property type="match status" value="1"/>
</dbReference>
<evidence type="ECO:0000256" key="3">
    <source>
        <dbReference type="PROSITE-ProRule" id="PRU00266"/>
    </source>
</evidence>
<protein>
    <submittedName>
        <fullName evidence="6">Uncharacterized protein</fullName>
    </submittedName>
</protein>
<dbReference type="GO" id="GO:0004525">
    <property type="term" value="F:ribonuclease III activity"/>
    <property type="evidence" value="ECO:0007669"/>
    <property type="project" value="InterPro"/>
</dbReference>
<dbReference type="PROSITE" id="PS50137">
    <property type="entry name" value="DS_RBD"/>
    <property type="match status" value="2"/>
</dbReference>
<evidence type="ECO:0000313" key="6">
    <source>
        <dbReference type="EMBL" id="KAG6519470.1"/>
    </source>
</evidence>
<keyword evidence="2 3" id="KW-0694">RNA-binding</keyword>
<feature type="domain" description="DRBM" evidence="4">
    <location>
        <begin position="265"/>
        <end position="338"/>
    </location>
</feature>
<dbReference type="GO" id="GO:0030422">
    <property type="term" value="P:siRNA processing"/>
    <property type="evidence" value="ECO:0007669"/>
    <property type="project" value="TreeGrafter"/>
</dbReference>
<proteinExistence type="predicted"/>
<evidence type="ECO:0000259" key="5">
    <source>
        <dbReference type="PROSITE" id="PS50142"/>
    </source>
</evidence>
<dbReference type="Pfam" id="PF00636">
    <property type="entry name" value="Ribonuclease_3"/>
    <property type="match status" value="1"/>
</dbReference>
<reference evidence="6 7" key="1">
    <citation type="submission" date="2020-08" db="EMBL/GenBank/DDBJ databases">
        <title>Plant Genome Project.</title>
        <authorList>
            <person name="Zhang R.-G."/>
        </authorList>
    </citation>
    <scope>NUCLEOTIDE SEQUENCE [LARGE SCALE GENOMIC DNA]</scope>
    <source>
        <tissue evidence="6">Rhizome</tissue>
    </source>
</reference>
<dbReference type="InterPro" id="IPR014720">
    <property type="entry name" value="dsRBD_dom"/>
</dbReference>
<dbReference type="SMART" id="SM00535">
    <property type="entry name" value="RIBOc"/>
    <property type="match status" value="1"/>
</dbReference>
<dbReference type="InterPro" id="IPR036389">
    <property type="entry name" value="RNase_III_sf"/>
</dbReference>
<keyword evidence="7" id="KW-1185">Reference proteome</keyword>
<dbReference type="SUPFAM" id="SSF69065">
    <property type="entry name" value="RNase III domain-like"/>
    <property type="match status" value="1"/>
</dbReference>
<comment type="caution">
    <text evidence="6">The sequence shown here is derived from an EMBL/GenBank/DDBJ whole genome shotgun (WGS) entry which is preliminary data.</text>
</comment>
<dbReference type="CDD" id="cd00593">
    <property type="entry name" value="RIBOc"/>
    <property type="match status" value="1"/>
</dbReference>
<dbReference type="Proteomes" id="UP000734854">
    <property type="component" value="Unassembled WGS sequence"/>
</dbReference>
<dbReference type="GO" id="GO:0005737">
    <property type="term" value="C:cytoplasm"/>
    <property type="evidence" value="ECO:0007669"/>
    <property type="project" value="TreeGrafter"/>
</dbReference>
<dbReference type="EMBL" id="JACMSC010000006">
    <property type="protein sequence ID" value="KAG6519470.1"/>
    <property type="molecule type" value="Genomic_DNA"/>
</dbReference>
<dbReference type="AlphaFoldDB" id="A0A8J5LHR7"/>
<evidence type="ECO:0000256" key="2">
    <source>
        <dbReference type="ARBA" id="ARBA00022884"/>
    </source>
</evidence>
<evidence type="ECO:0000259" key="4">
    <source>
        <dbReference type="PROSITE" id="PS50137"/>
    </source>
</evidence>
<dbReference type="GO" id="GO:0005634">
    <property type="term" value="C:nucleus"/>
    <property type="evidence" value="ECO:0007669"/>
    <property type="project" value="TreeGrafter"/>
</dbReference>
<dbReference type="PANTHER" id="PTHR14950">
    <property type="entry name" value="DICER-RELATED"/>
    <property type="match status" value="1"/>
</dbReference>
<evidence type="ECO:0000313" key="7">
    <source>
        <dbReference type="Proteomes" id="UP000734854"/>
    </source>
</evidence>
<dbReference type="SUPFAM" id="SSF54768">
    <property type="entry name" value="dsRNA-binding domain-like"/>
    <property type="match status" value="2"/>
</dbReference>
<dbReference type="InterPro" id="IPR000999">
    <property type="entry name" value="RNase_III_dom"/>
</dbReference>
<accession>A0A8J5LHR7</accession>
<dbReference type="Pfam" id="PF00035">
    <property type="entry name" value="dsrm"/>
    <property type="match status" value="2"/>
</dbReference>
<dbReference type="SMART" id="SM00358">
    <property type="entry name" value="DSRM"/>
    <property type="match status" value="2"/>
</dbReference>
<sequence length="342" mass="38446">MEPSSSGKGKVATELDIELPRKVAEIESILGYTFRNKSLLVEAITHDSYADHPSYQRIEFEFVGDAVLSLVVSKYLYETYPDTGSDNLTALRHANISNEKLSRVAVRLGLYRFLRRNSPDLDQAVSEFTDLVTREEEEDDGRISYGGSILEARIVLAGMVESIAAAIYWDCDSDLKLVWKTMEQHPVEALNMLCQKRCKALEFLPSRRGSSYTVDVIIDGVIMGTGSDRQVAIAELNAARDALSKLPGMEEGSFDDDDADAGQHLHKQRLYVYCDKKRWMKPLYKIDKEEGPAHSKKFTCSVTVGSKDYRFSACGDPEPRVKYAENSAARRMLSILHRPVED</sequence>